<gene>
    <name evidence="1" type="ORF">ICHIAU1_00890</name>
</gene>
<protein>
    <submittedName>
        <fullName evidence="1">Uncharacterized protein</fullName>
    </submittedName>
</protein>
<name>A0A679I637_9RHOO</name>
<keyword evidence="2" id="KW-1185">Reference proteome</keyword>
<reference evidence="2" key="1">
    <citation type="submission" date="2020-01" db="EMBL/GenBank/DDBJ databases">
        <title>Phosphoaccumulans saitamaens gen. nov., sp. nov., a polyphosphate accumulating bacterium isolated from surface river water.</title>
        <authorList>
            <person name="Watanabe K."/>
            <person name="Suda W."/>
        </authorList>
    </citation>
    <scope>NUCLEOTIDE SEQUENCE [LARGE SCALE GENOMIC DNA]</scope>
    <source>
        <strain evidence="2">ICHIAU1</strain>
    </source>
</reference>
<proteinExistence type="predicted"/>
<dbReference type="Proteomes" id="UP000463961">
    <property type="component" value="Chromosome"/>
</dbReference>
<dbReference type="OrthoDB" id="6117634at2"/>
<evidence type="ECO:0000313" key="1">
    <source>
        <dbReference type="EMBL" id="BBU67806.1"/>
    </source>
</evidence>
<dbReference type="AlphaFoldDB" id="A0A679I637"/>
<sequence length="200" mass="22318">MRCWLALGLFLASGVAFAESYVVVCYNWGCQQQVAVSYPDAWLKKTLAPLYKAKNPESERAAVAEVVRKFYVKAAEQTPIAADEPANDEDETVVGRMDCIDHSTTTANMLSLLQHKRALRWHRVGPYAHRTLLVASHYSATLVEVDAEADDGSPIYTIDPWLEVHGELPSVQPVREWAGYRFYSLETQHHATSATPLAGR</sequence>
<evidence type="ECO:0000313" key="2">
    <source>
        <dbReference type="Proteomes" id="UP000463961"/>
    </source>
</evidence>
<dbReference type="EMBL" id="AP022345">
    <property type="protein sequence ID" value="BBU67806.1"/>
    <property type="molecule type" value="Genomic_DNA"/>
</dbReference>
<dbReference type="RefSeq" id="WP_162049222.1">
    <property type="nucleotide sequence ID" value="NZ_AP019011.1"/>
</dbReference>
<organism evidence="1 2">
    <name type="scientific">Fluviibacter phosphoraccumulans</name>
    <dbReference type="NCBI Taxonomy" id="1751046"/>
    <lineage>
        <taxon>Bacteria</taxon>
        <taxon>Pseudomonadati</taxon>
        <taxon>Pseudomonadota</taxon>
        <taxon>Betaproteobacteria</taxon>
        <taxon>Rhodocyclales</taxon>
        <taxon>Fluviibacteraceae</taxon>
        <taxon>Fluviibacter</taxon>
    </lineage>
</organism>
<accession>A0A679I637</accession>